<dbReference type="EMBL" id="FQZV01000083">
    <property type="protein sequence ID" value="SHK16301.1"/>
    <property type="molecule type" value="Genomic_DNA"/>
</dbReference>
<dbReference type="AlphaFoldDB" id="A0A1M6Q7Y1"/>
<dbReference type="RefSeq" id="WP_190014746.1">
    <property type="nucleotide sequence ID" value="NZ_FQZV01000083.1"/>
</dbReference>
<name>A0A1M6Q7Y1_9FIRM</name>
<feature type="domain" description="N-acetyltransferase" evidence="1">
    <location>
        <begin position="1"/>
        <end position="145"/>
    </location>
</feature>
<dbReference type="Pfam" id="PF00583">
    <property type="entry name" value="Acetyltransf_1"/>
    <property type="match status" value="1"/>
</dbReference>
<dbReference type="PROSITE" id="PS51186">
    <property type="entry name" value="GNAT"/>
    <property type="match status" value="1"/>
</dbReference>
<dbReference type="InterPro" id="IPR000182">
    <property type="entry name" value="GNAT_dom"/>
</dbReference>
<dbReference type="Gene3D" id="3.40.630.30">
    <property type="match status" value="1"/>
</dbReference>
<proteinExistence type="predicted"/>
<organism evidence="2 3">
    <name type="scientific">Geosporobacter subterraneus DSM 17957</name>
    <dbReference type="NCBI Taxonomy" id="1121919"/>
    <lineage>
        <taxon>Bacteria</taxon>
        <taxon>Bacillati</taxon>
        <taxon>Bacillota</taxon>
        <taxon>Clostridia</taxon>
        <taxon>Peptostreptococcales</taxon>
        <taxon>Thermotaleaceae</taxon>
        <taxon>Geosporobacter</taxon>
    </lineage>
</organism>
<dbReference type="InterPro" id="IPR016181">
    <property type="entry name" value="Acyl_CoA_acyltransferase"/>
</dbReference>
<sequence length="145" mass="16935">MVKKLFNHGKNPRYHHDIINMKEVYIDEKRNTIIGAFDKNNNLIGTIAVKQFIDRFDAIKGRYKESTTAELGRCYINEDLRRQGIGSQLFDNIIQFCKEGGYDKIYLHTHRHLPGGFDFWQKKGFLIIAEENSGEEETVHMEISI</sequence>
<keyword evidence="3" id="KW-1185">Reference proteome</keyword>
<evidence type="ECO:0000313" key="2">
    <source>
        <dbReference type="EMBL" id="SHK16301.1"/>
    </source>
</evidence>
<evidence type="ECO:0000259" key="1">
    <source>
        <dbReference type="PROSITE" id="PS51186"/>
    </source>
</evidence>
<reference evidence="3" key="1">
    <citation type="submission" date="2016-11" db="EMBL/GenBank/DDBJ databases">
        <authorList>
            <person name="Varghese N."/>
            <person name="Submissions S."/>
        </authorList>
    </citation>
    <scope>NUCLEOTIDE SEQUENCE [LARGE SCALE GENOMIC DNA]</scope>
    <source>
        <strain evidence="3">DSM 17957</strain>
    </source>
</reference>
<evidence type="ECO:0000313" key="3">
    <source>
        <dbReference type="Proteomes" id="UP000184536"/>
    </source>
</evidence>
<dbReference type="Proteomes" id="UP000184536">
    <property type="component" value="Unassembled WGS sequence"/>
</dbReference>
<dbReference type="CDD" id="cd04301">
    <property type="entry name" value="NAT_SF"/>
    <property type="match status" value="1"/>
</dbReference>
<keyword evidence="2" id="KW-0808">Transferase</keyword>
<dbReference type="GO" id="GO:0016747">
    <property type="term" value="F:acyltransferase activity, transferring groups other than amino-acyl groups"/>
    <property type="evidence" value="ECO:0007669"/>
    <property type="project" value="InterPro"/>
</dbReference>
<protein>
    <submittedName>
        <fullName evidence="2">Acetyltransferase (GNAT) family protein</fullName>
    </submittedName>
</protein>
<dbReference type="STRING" id="1121919.SAMN02745975_03781"/>
<dbReference type="SUPFAM" id="SSF55729">
    <property type="entry name" value="Acyl-CoA N-acyltransferases (Nat)"/>
    <property type="match status" value="1"/>
</dbReference>
<gene>
    <name evidence="2" type="ORF">SAMN02745975_03781</name>
</gene>
<accession>A0A1M6Q7Y1</accession>